<feature type="transmembrane region" description="Helical" evidence="7">
    <location>
        <begin position="82"/>
        <end position="102"/>
    </location>
</feature>
<evidence type="ECO:0000256" key="3">
    <source>
        <dbReference type="ARBA" id="ARBA00022475"/>
    </source>
</evidence>
<dbReference type="PANTHER" id="PTHR33452">
    <property type="entry name" value="OXIDOREDUCTASE CATD-RELATED"/>
    <property type="match status" value="1"/>
</dbReference>
<feature type="transmembrane region" description="Helical" evidence="7">
    <location>
        <begin position="57"/>
        <end position="75"/>
    </location>
</feature>
<dbReference type="AlphaFoldDB" id="A0A1H1BXX4"/>
<dbReference type="STRING" id="47312.SAMN04489765_0915"/>
<dbReference type="Pfam" id="PF07681">
    <property type="entry name" value="DoxX"/>
    <property type="match status" value="1"/>
</dbReference>
<keyword evidence="6 7" id="KW-0472">Membrane</keyword>
<protein>
    <submittedName>
        <fullName evidence="8">Putative oxidoreductase</fullName>
    </submittedName>
</protein>
<evidence type="ECO:0000256" key="6">
    <source>
        <dbReference type="ARBA" id="ARBA00023136"/>
    </source>
</evidence>
<evidence type="ECO:0000313" key="8">
    <source>
        <dbReference type="EMBL" id="SDQ56759.1"/>
    </source>
</evidence>
<evidence type="ECO:0000256" key="1">
    <source>
        <dbReference type="ARBA" id="ARBA00004651"/>
    </source>
</evidence>
<evidence type="ECO:0000256" key="2">
    <source>
        <dbReference type="ARBA" id="ARBA00006679"/>
    </source>
</evidence>
<feature type="transmembrane region" description="Helical" evidence="7">
    <location>
        <begin position="122"/>
        <end position="141"/>
    </location>
</feature>
<organism evidence="8 9">
    <name type="scientific">Tsukamurella pulmonis</name>
    <dbReference type="NCBI Taxonomy" id="47312"/>
    <lineage>
        <taxon>Bacteria</taxon>
        <taxon>Bacillati</taxon>
        <taxon>Actinomycetota</taxon>
        <taxon>Actinomycetes</taxon>
        <taxon>Mycobacteriales</taxon>
        <taxon>Tsukamurellaceae</taxon>
        <taxon>Tsukamurella</taxon>
    </lineage>
</organism>
<keyword evidence="3" id="KW-1003">Cell membrane</keyword>
<sequence length="154" mass="16598">MVRFRTVDGVTTTRDLWLLVARASVGVMFFLSGWGKAANPKRFAADFAAWGIPEPDLASTATAWAELILGALLVLGLLTRLAAAGLAVTMLGAIYYSVWPAATEASTTFTGFLSQFFYSPEWLLLLLLLALAGAGPGRFALDEPFGVEARLQRR</sequence>
<comment type="subcellular location">
    <subcellularLocation>
        <location evidence="1">Cell membrane</location>
        <topology evidence="1">Multi-pass membrane protein</topology>
    </subcellularLocation>
</comment>
<name>A0A1H1BXX4_9ACTN</name>
<keyword evidence="4 7" id="KW-0812">Transmembrane</keyword>
<accession>A0A1H1BXX4</accession>
<dbReference type="GO" id="GO:0005886">
    <property type="term" value="C:plasma membrane"/>
    <property type="evidence" value="ECO:0007669"/>
    <property type="project" value="UniProtKB-SubCell"/>
</dbReference>
<dbReference type="Proteomes" id="UP000183053">
    <property type="component" value="Unassembled WGS sequence"/>
</dbReference>
<evidence type="ECO:0000256" key="7">
    <source>
        <dbReference type="SAM" id="Phobius"/>
    </source>
</evidence>
<feature type="transmembrane region" description="Helical" evidence="7">
    <location>
        <begin position="16"/>
        <end position="37"/>
    </location>
</feature>
<gene>
    <name evidence="8" type="ORF">SAMN04489765_0915</name>
</gene>
<reference evidence="9" key="1">
    <citation type="submission" date="2016-10" db="EMBL/GenBank/DDBJ databases">
        <authorList>
            <person name="Varghese N."/>
            <person name="Submissions S."/>
        </authorList>
    </citation>
    <scope>NUCLEOTIDE SEQUENCE [LARGE SCALE GENOMIC DNA]</scope>
    <source>
        <strain evidence="9">DSM 44142</strain>
    </source>
</reference>
<dbReference type="InterPro" id="IPR051907">
    <property type="entry name" value="DoxX-like_oxidoreductase"/>
</dbReference>
<keyword evidence="9" id="KW-1185">Reference proteome</keyword>
<keyword evidence="5 7" id="KW-1133">Transmembrane helix</keyword>
<dbReference type="EMBL" id="FNLF01000002">
    <property type="protein sequence ID" value="SDQ56759.1"/>
    <property type="molecule type" value="Genomic_DNA"/>
</dbReference>
<evidence type="ECO:0000256" key="5">
    <source>
        <dbReference type="ARBA" id="ARBA00022989"/>
    </source>
</evidence>
<evidence type="ECO:0000313" key="9">
    <source>
        <dbReference type="Proteomes" id="UP000183053"/>
    </source>
</evidence>
<evidence type="ECO:0000256" key="4">
    <source>
        <dbReference type="ARBA" id="ARBA00022692"/>
    </source>
</evidence>
<dbReference type="PANTHER" id="PTHR33452:SF1">
    <property type="entry name" value="INNER MEMBRANE PROTEIN YPHA-RELATED"/>
    <property type="match status" value="1"/>
</dbReference>
<dbReference type="InterPro" id="IPR032808">
    <property type="entry name" value="DoxX"/>
</dbReference>
<comment type="similarity">
    <text evidence="2">Belongs to the DoxX family.</text>
</comment>
<proteinExistence type="inferred from homology"/>